<dbReference type="Proteomes" id="UP001054892">
    <property type="component" value="Unassembled WGS sequence"/>
</dbReference>
<keyword evidence="1" id="KW-0812">Transmembrane</keyword>
<evidence type="ECO:0000313" key="2">
    <source>
        <dbReference type="EMBL" id="BCG26688.1"/>
    </source>
</evidence>
<sequence>MDPESLHILLVVMAAIGVHLGVRWYIIRGLAPEEEPGSEDDWLA</sequence>
<gene>
    <name evidence="2" type="ORF">TUM18999_48790</name>
    <name evidence="3" type="ORF">TUM20286_03280</name>
</gene>
<evidence type="ECO:0000313" key="4">
    <source>
        <dbReference type="Proteomes" id="UP000509383"/>
    </source>
</evidence>
<keyword evidence="1" id="KW-1133">Transmembrane helix</keyword>
<name>A0A6J4EB91_9PSED</name>
<evidence type="ECO:0000313" key="5">
    <source>
        <dbReference type="Proteomes" id="UP001054892"/>
    </source>
</evidence>
<evidence type="ECO:0000313" key="3">
    <source>
        <dbReference type="EMBL" id="GJN50576.1"/>
    </source>
</evidence>
<proteinExistence type="predicted"/>
<dbReference type="Proteomes" id="UP000509383">
    <property type="component" value="Chromosome"/>
</dbReference>
<organism evidence="2 4">
    <name type="scientific">Pseudomonas tohonis</name>
    <dbReference type="NCBI Taxonomy" id="2725477"/>
    <lineage>
        <taxon>Bacteria</taxon>
        <taxon>Pseudomonadati</taxon>
        <taxon>Pseudomonadota</taxon>
        <taxon>Gammaproteobacteria</taxon>
        <taxon>Pseudomonadales</taxon>
        <taxon>Pseudomonadaceae</taxon>
        <taxon>Pseudomonas</taxon>
    </lineage>
</organism>
<dbReference type="EMBL" id="AP023189">
    <property type="protein sequence ID" value="BCG26688.1"/>
    <property type="molecule type" value="Genomic_DNA"/>
</dbReference>
<dbReference type="EMBL" id="BQKM01000001">
    <property type="protein sequence ID" value="GJN50576.1"/>
    <property type="molecule type" value="Genomic_DNA"/>
</dbReference>
<evidence type="ECO:0000256" key="1">
    <source>
        <dbReference type="SAM" id="Phobius"/>
    </source>
</evidence>
<feature type="transmembrane region" description="Helical" evidence="1">
    <location>
        <begin position="6"/>
        <end position="26"/>
    </location>
</feature>
<dbReference type="RefSeq" id="WP_274384306.1">
    <property type="nucleotide sequence ID" value="NZ_AP023189.1"/>
</dbReference>
<dbReference type="KEGG" id="ptw:TUM18999_48790"/>
<accession>A0A6J4EB91</accession>
<keyword evidence="5" id="KW-1185">Reference proteome</keyword>
<keyword evidence="1" id="KW-0472">Membrane</keyword>
<dbReference type="AlphaFoldDB" id="A0A6J4EB91"/>
<protein>
    <submittedName>
        <fullName evidence="2">Uncharacterized protein</fullName>
    </submittedName>
</protein>
<reference evidence="2 4" key="1">
    <citation type="submission" date="2020-05" db="EMBL/GenBank/DDBJ databases">
        <title>Characterization of novel class B3 metallo-beta-lactamase from novel Pseudomonas species.</title>
        <authorList>
            <person name="Yamada K."/>
            <person name="Aoki K."/>
            <person name="Ishii Y."/>
        </authorList>
    </citation>
    <scope>NUCLEOTIDE SEQUENCE [LARGE SCALE GENOMIC DNA]</scope>
    <source>
        <strain evidence="2 4">TUM18999</strain>
        <strain evidence="3 5">TUM20286</strain>
    </source>
</reference>